<dbReference type="Gene3D" id="3.90.1170.50">
    <property type="entry name" value="Aldehyde oxidase/xanthine dehydrogenase, a/b hammerhead"/>
    <property type="match status" value="1"/>
</dbReference>
<evidence type="ECO:0000259" key="1">
    <source>
        <dbReference type="SMART" id="SM01008"/>
    </source>
</evidence>
<comment type="caution">
    <text evidence="2">The sequence shown here is derived from an EMBL/GenBank/DDBJ whole genome shotgun (WGS) entry which is preliminary data.</text>
</comment>
<dbReference type="AlphaFoldDB" id="X1REY7"/>
<dbReference type="PANTHER" id="PTHR11908:SF157">
    <property type="entry name" value="XANTHINE DEHYDROGENASE SUBUNIT D-RELATED"/>
    <property type="match status" value="1"/>
</dbReference>
<accession>X1REY7</accession>
<proteinExistence type="predicted"/>
<dbReference type="InterPro" id="IPR000674">
    <property type="entry name" value="Ald_Oxase/Xan_DH_a/b"/>
</dbReference>
<reference evidence="2" key="1">
    <citation type="journal article" date="2014" name="Front. Microbiol.">
        <title>High frequency of phylogenetically diverse reductive dehalogenase-homologous genes in deep subseafloor sedimentary metagenomes.</title>
        <authorList>
            <person name="Kawai M."/>
            <person name="Futagami T."/>
            <person name="Toyoda A."/>
            <person name="Takaki Y."/>
            <person name="Nishi S."/>
            <person name="Hori S."/>
            <person name="Arai W."/>
            <person name="Tsubouchi T."/>
            <person name="Morono Y."/>
            <person name="Uchiyama I."/>
            <person name="Ito T."/>
            <person name="Fujiyama A."/>
            <person name="Inagaki F."/>
            <person name="Takami H."/>
        </authorList>
    </citation>
    <scope>NUCLEOTIDE SEQUENCE</scope>
    <source>
        <strain evidence="2">Expedition CK06-06</strain>
    </source>
</reference>
<dbReference type="SMART" id="SM01008">
    <property type="entry name" value="Ald_Xan_dh_C"/>
    <property type="match status" value="1"/>
</dbReference>
<protein>
    <recommendedName>
        <fullName evidence="1">Aldehyde oxidase/xanthine dehydrogenase a/b hammerhead domain-containing protein</fullName>
    </recommendedName>
</protein>
<dbReference type="PANTHER" id="PTHR11908">
    <property type="entry name" value="XANTHINE DEHYDROGENASE"/>
    <property type="match status" value="1"/>
</dbReference>
<dbReference type="InterPro" id="IPR016208">
    <property type="entry name" value="Ald_Oxase/xanthine_DH-like"/>
</dbReference>
<dbReference type="GO" id="GO:0016491">
    <property type="term" value="F:oxidoreductase activity"/>
    <property type="evidence" value="ECO:0007669"/>
    <property type="project" value="InterPro"/>
</dbReference>
<evidence type="ECO:0000313" key="2">
    <source>
        <dbReference type="EMBL" id="GAI61715.1"/>
    </source>
</evidence>
<dbReference type="EMBL" id="BARW01001616">
    <property type="protein sequence ID" value="GAI61715.1"/>
    <property type="molecule type" value="Genomic_DNA"/>
</dbReference>
<dbReference type="SUPFAM" id="SSF54665">
    <property type="entry name" value="CO dehydrogenase molybdoprotein N-domain-like"/>
    <property type="match status" value="1"/>
</dbReference>
<gene>
    <name evidence="2" type="ORF">S12H4_05019</name>
</gene>
<dbReference type="Pfam" id="PF01315">
    <property type="entry name" value="Ald_Xan_dh_C"/>
    <property type="match status" value="1"/>
</dbReference>
<name>X1REY7_9ZZZZ</name>
<dbReference type="InterPro" id="IPR036856">
    <property type="entry name" value="Ald_Oxase/Xan_DH_a/b_sf"/>
</dbReference>
<dbReference type="GO" id="GO:0005506">
    <property type="term" value="F:iron ion binding"/>
    <property type="evidence" value="ECO:0007669"/>
    <property type="project" value="InterPro"/>
</dbReference>
<sequence length="105" mass="12094">MDYDKVNRPIRRVDAYEKVTGKAKFGADLFFPNMLYGKVLRSKYPHARIVKIDIEKALAYPGAEAIIRAEDIPNNEFGVIVQNQQVLARQQVLYIGDYPISVHWQ</sequence>
<feature type="domain" description="Aldehyde oxidase/xanthine dehydrogenase a/b hammerhead" evidence="1">
    <location>
        <begin position="20"/>
        <end position="97"/>
    </location>
</feature>
<organism evidence="2">
    <name type="scientific">marine sediment metagenome</name>
    <dbReference type="NCBI Taxonomy" id="412755"/>
    <lineage>
        <taxon>unclassified sequences</taxon>
        <taxon>metagenomes</taxon>
        <taxon>ecological metagenomes</taxon>
    </lineage>
</organism>